<dbReference type="PROSITE" id="PS50181">
    <property type="entry name" value="FBOX"/>
    <property type="match status" value="1"/>
</dbReference>
<reference evidence="2 3" key="1">
    <citation type="journal article" date="2018" name="Nat. Ecol. Evol.">
        <title>Pezizomycetes genomes reveal the molecular basis of ectomycorrhizal truffle lifestyle.</title>
        <authorList>
            <person name="Murat C."/>
            <person name="Payen T."/>
            <person name="Noel B."/>
            <person name="Kuo A."/>
            <person name="Morin E."/>
            <person name="Chen J."/>
            <person name="Kohler A."/>
            <person name="Krizsan K."/>
            <person name="Balestrini R."/>
            <person name="Da Silva C."/>
            <person name="Montanini B."/>
            <person name="Hainaut M."/>
            <person name="Levati E."/>
            <person name="Barry K.W."/>
            <person name="Belfiori B."/>
            <person name="Cichocki N."/>
            <person name="Clum A."/>
            <person name="Dockter R.B."/>
            <person name="Fauchery L."/>
            <person name="Guy J."/>
            <person name="Iotti M."/>
            <person name="Le Tacon F."/>
            <person name="Lindquist E.A."/>
            <person name="Lipzen A."/>
            <person name="Malagnac F."/>
            <person name="Mello A."/>
            <person name="Molinier V."/>
            <person name="Miyauchi S."/>
            <person name="Poulain J."/>
            <person name="Riccioni C."/>
            <person name="Rubini A."/>
            <person name="Sitrit Y."/>
            <person name="Splivallo R."/>
            <person name="Traeger S."/>
            <person name="Wang M."/>
            <person name="Zifcakova L."/>
            <person name="Wipf D."/>
            <person name="Zambonelli A."/>
            <person name="Paolocci F."/>
            <person name="Nowrousian M."/>
            <person name="Ottonello S."/>
            <person name="Baldrian P."/>
            <person name="Spatafora J.W."/>
            <person name="Henrissat B."/>
            <person name="Nagy L.G."/>
            <person name="Aury J.M."/>
            <person name="Wincker P."/>
            <person name="Grigoriev I.V."/>
            <person name="Bonfante P."/>
            <person name="Martin F.M."/>
        </authorList>
    </citation>
    <scope>NUCLEOTIDE SEQUENCE [LARGE SCALE GENOMIC DNA]</scope>
    <source>
        <strain evidence="2 3">RN42</strain>
    </source>
</reference>
<keyword evidence="3" id="KW-1185">Reference proteome</keyword>
<dbReference type="AlphaFoldDB" id="A0A3N4HMN3"/>
<accession>A0A3N4HMN3</accession>
<name>A0A3N4HMN3_ASCIM</name>
<dbReference type="Proteomes" id="UP000275078">
    <property type="component" value="Unassembled WGS sequence"/>
</dbReference>
<organism evidence="2 3">
    <name type="scientific">Ascobolus immersus RN42</name>
    <dbReference type="NCBI Taxonomy" id="1160509"/>
    <lineage>
        <taxon>Eukaryota</taxon>
        <taxon>Fungi</taxon>
        <taxon>Dikarya</taxon>
        <taxon>Ascomycota</taxon>
        <taxon>Pezizomycotina</taxon>
        <taxon>Pezizomycetes</taxon>
        <taxon>Pezizales</taxon>
        <taxon>Ascobolaceae</taxon>
        <taxon>Ascobolus</taxon>
    </lineage>
</organism>
<dbReference type="EMBL" id="ML120013">
    <property type="protein sequence ID" value="RPA70914.1"/>
    <property type="molecule type" value="Genomic_DNA"/>
</dbReference>
<protein>
    <recommendedName>
        <fullName evidence="1">F-box domain-containing protein</fullName>
    </recommendedName>
</protein>
<evidence type="ECO:0000259" key="1">
    <source>
        <dbReference type="PROSITE" id="PS50181"/>
    </source>
</evidence>
<dbReference type="InterPro" id="IPR001810">
    <property type="entry name" value="F-box_dom"/>
</dbReference>
<sequence length="231" mass="27423">MSCTHNPRITPAVENANLARLPAELLHAITPLLSPIDFIALSRTNRRLNTFTTATRSSYLKQWIHDFESHHMGSRTDSLISFIPRFLRLKINMNQARPNDTRASLRTWIRRLRKPCARRSEHWIWRYVRHLGNQARERKHELRALYGPEKSEGRWYSSDVALDWEGAVLAAVLEENCVEWRGCASWSLPDQSCMCHYQWKGYCPETYWTQEKWWEYDFRTREGFDHGNAWS</sequence>
<feature type="domain" description="F-box" evidence="1">
    <location>
        <begin position="15"/>
        <end position="62"/>
    </location>
</feature>
<evidence type="ECO:0000313" key="2">
    <source>
        <dbReference type="EMBL" id="RPA70914.1"/>
    </source>
</evidence>
<evidence type="ECO:0000313" key="3">
    <source>
        <dbReference type="Proteomes" id="UP000275078"/>
    </source>
</evidence>
<proteinExistence type="predicted"/>
<gene>
    <name evidence="2" type="ORF">BJ508DRAFT_346195</name>
</gene>